<evidence type="ECO:0000313" key="10">
    <source>
        <dbReference type="EMBL" id="MBB6676341.1"/>
    </source>
</evidence>
<protein>
    <submittedName>
        <fullName evidence="10">sn-glycerol-1-phosphate dehydrogenase</fullName>
    </submittedName>
</protein>
<keyword evidence="9" id="KW-1208">Phospholipid metabolism</keyword>
<dbReference type="AlphaFoldDB" id="A0A841TD09"/>
<evidence type="ECO:0000256" key="9">
    <source>
        <dbReference type="ARBA" id="ARBA00023264"/>
    </source>
</evidence>
<dbReference type="PANTHER" id="PTHR43616">
    <property type="entry name" value="GLYCEROL DEHYDROGENASE"/>
    <property type="match status" value="1"/>
</dbReference>
<accession>A0A841TD09</accession>
<dbReference type="Proteomes" id="UP000574133">
    <property type="component" value="Unassembled WGS sequence"/>
</dbReference>
<evidence type="ECO:0000256" key="2">
    <source>
        <dbReference type="ARBA" id="ARBA00022516"/>
    </source>
</evidence>
<proteinExistence type="predicted"/>
<keyword evidence="8" id="KW-0594">Phospholipid biosynthesis</keyword>
<keyword evidence="11" id="KW-1185">Reference proteome</keyword>
<keyword evidence="4" id="KW-0521">NADP</keyword>
<reference evidence="10 11" key="1">
    <citation type="submission" date="2020-08" db="EMBL/GenBank/DDBJ databases">
        <title>Cohnella phylogeny.</title>
        <authorList>
            <person name="Dunlap C."/>
        </authorList>
    </citation>
    <scope>NUCLEOTIDE SEQUENCE [LARGE SCALE GENOMIC DNA]</scope>
    <source>
        <strain evidence="10 11">DSM 103658</strain>
    </source>
</reference>
<evidence type="ECO:0000256" key="7">
    <source>
        <dbReference type="ARBA" id="ARBA00023098"/>
    </source>
</evidence>
<evidence type="ECO:0000256" key="4">
    <source>
        <dbReference type="ARBA" id="ARBA00022857"/>
    </source>
</evidence>
<dbReference type="GO" id="GO:0008654">
    <property type="term" value="P:phospholipid biosynthetic process"/>
    <property type="evidence" value="ECO:0007669"/>
    <property type="project" value="UniProtKB-KW"/>
</dbReference>
<keyword evidence="6" id="KW-0520">NAD</keyword>
<dbReference type="SUPFAM" id="SSF56796">
    <property type="entry name" value="Dehydroquinate synthase-like"/>
    <property type="match status" value="1"/>
</dbReference>
<keyword evidence="5" id="KW-0560">Oxidoreductase</keyword>
<evidence type="ECO:0000256" key="1">
    <source>
        <dbReference type="ARBA" id="ARBA00022490"/>
    </source>
</evidence>
<keyword evidence="1" id="KW-0963">Cytoplasm</keyword>
<dbReference type="RefSeq" id="WP_185177633.1">
    <property type="nucleotide sequence ID" value="NZ_CBCSEP010000018.1"/>
</dbReference>
<keyword evidence="7" id="KW-0443">Lipid metabolism</keyword>
<dbReference type="GO" id="GO:0016614">
    <property type="term" value="F:oxidoreductase activity, acting on CH-OH group of donors"/>
    <property type="evidence" value="ECO:0007669"/>
    <property type="project" value="InterPro"/>
</dbReference>
<sequence length="390" mass="41991">MTDLARRVYETAEARGVRIEVPFPEPIVAEAGALSLAAPYIREKRYRKPLVVADENTYRAAGARLMDEMAAVGLAPELTLVLPDRLGDVIADEASIVQTLLDVQRYGADVIVAAGSGTLHDISRYAAYTAGLSFVSVPTAASVDGFNSRGAPLVIRGEKITVQAIGPIAIFADLDVLRKAPPAMAAAGFGDMLGKLTSLFDWQFGRMTGGEPYSELVADITEQALRDCIENVQAIGSRTEAGIRILMQSLVESGLAMLMLGQSHPASGAEHHLSHYWEMELMRTGRRALLHGAKVGVACAEISALYHSLAAEQAAGGEEEARALRQALDRVPAAETIRGWLREAGGPATIRELGISEELLQRSLAEAHRIRPNRFTLLRAYNDGRAALRN</sequence>
<dbReference type="CDD" id="cd08175">
    <property type="entry name" value="G1PDH"/>
    <property type="match status" value="1"/>
</dbReference>
<evidence type="ECO:0000313" key="11">
    <source>
        <dbReference type="Proteomes" id="UP000574133"/>
    </source>
</evidence>
<gene>
    <name evidence="10" type="ORF">H4Q31_03265</name>
</gene>
<dbReference type="Gene3D" id="1.20.1090.10">
    <property type="entry name" value="Dehydroquinate synthase-like - alpha domain"/>
    <property type="match status" value="1"/>
</dbReference>
<dbReference type="InterPro" id="IPR016205">
    <property type="entry name" value="Glycerol_DH"/>
</dbReference>
<name>A0A841TD09_9BACL</name>
<evidence type="ECO:0000256" key="8">
    <source>
        <dbReference type="ARBA" id="ARBA00023209"/>
    </source>
</evidence>
<dbReference type="Pfam" id="PF13685">
    <property type="entry name" value="Fe-ADH_2"/>
    <property type="match status" value="1"/>
</dbReference>
<evidence type="ECO:0000256" key="6">
    <source>
        <dbReference type="ARBA" id="ARBA00023027"/>
    </source>
</evidence>
<keyword evidence="2" id="KW-0444">Lipid biosynthesis</keyword>
<dbReference type="InterPro" id="IPR032837">
    <property type="entry name" value="G1PDH"/>
</dbReference>
<dbReference type="Gene3D" id="3.40.50.1970">
    <property type="match status" value="1"/>
</dbReference>
<organism evidence="10 11">
    <name type="scientific">Cohnella lubricantis</name>
    <dbReference type="NCBI Taxonomy" id="2163172"/>
    <lineage>
        <taxon>Bacteria</taxon>
        <taxon>Bacillati</taxon>
        <taxon>Bacillota</taxon>
        <taxon>Bacilli</taxon>
        <taxon>Bacillales</taxon>
        <taxon>Paenibacillaceae</taxon>
        <taxon>Cohnella</taxon>
    </lineage>
</organism>
<dbReference type="GO" id="GO:0046872">
    <property type="term" value="F:metal ion binding"/>
    <property type="evidence" value="ECO:0007669"/>
    <property type="project" value="UniProtKB-KW"/>
</dbReference>
<dbReference type="PANTHER" id="PTHR43616:SF5">
    <property type="entry name" value="GLYCEROL DEHYDROGENASE 1"/>
    <property type="match status" value="1"/>
</dbReference>
<keyword evidence="3" id="KW-0479">Metal-binding</keyword>
<comment type="caution">
    <text evidence="10">The sequence shown here is derived from an EMBL/GenBank/DDBJ whole genome shotgun (WGS) entry which is preliminary data.</text>
</comment>
<evidence type="ECO:0000256" key="3">
    <source>
        <dbReference type="ARBA" id="ARBA00022723"/>
    </source>
</evidence>
<evidence type="ECO:0000256" key="5">
    <source>
        <dbReference type="ARBA" id="ARBA00023002"/>
    </source>
</evidence>
<dbReference type="EMBL" id="JACJVN010000014">
    <property type="protein sequence ID" value="MBB6676341.1"/>
    <property type="molecule type" value="Genomic_DNA"/>
</dbReference>